<keyword evidence="3" id="KW-1185">Reference proteome</keyword>
<accession>L0A4D5</accession>
<name>L0A4D5_DEIPD</name>
<evidence type="ECO:0000256" key="1">
    <source>
        <dbReference type="ARBA" id="ARBA00009320"/>
    </source>
</evidence>
<dbReference type="GO" id="GO:0046394">
    <property type="term" value="P:carboxylic acid biosynthetic process"/>
    <property type="evidence" value="ECO:0007669"/>
    <property type="project" value="UniProtKB-ARBA"/>
</dbReference>
<keyword evidence="2" id="KW-0032">Aminotransferase</keyword>
<keyword evidence="2" id="KW-0808">Transferase</keyword>
<proteinExistence type="inferred from homology"/>
<dbReference type="InterPro" id="IPR043132">
    <property type="entry name" value="BCAT-like_C"/>
</dbReference>
<dbReference type="SUPFAM" id="SSF56752">
    <property type="entry name" value="D-aminoacid aminotransferase-like PLP-dependent enzymes"/>
    <property type="match status" value="1"/>
</dbReference>
<dbReference type="RefSeq" id="WP_015236999.1">
    <property type="nucleotide sequence ID" value="NC_019793.1"/>
</dbReference>
<dbReference type="PANTHER" id="PTHR42743">
    <property type="entry name" value="AMINO-ACID AMINOTRANSFERASE"/>
    <property type="match status" value="1"/>
</dbReference>
<comment type="similarity">
    <text evidence="1">Belongs to the class-IV pyridoxal-phosphate-dependent aminotransferase family.</text>
</comment>
<keyword evidence="2" id="KW-0456">Lyase</keyword>
<dbReference type="PANTHER" id="PTHR42743:SF4">
    <property type="entry name" value="BRANCHED-CHAIN-AMINO-ACID AMINOTRANSFERASE-RELATED"/>
    <property type="match status" value="1"/>
</dbReference>
<dbReference type="InterPro" id="IPR043131">
    <property type="entry name" value="BCAT-like_N"/>
</dbReference>
<dbReference type="Gene3D" id="3.20.10.10">
    <property type="entry name" value="D-amino Acid Aminotransferase, subunit A, domain 2"/>
    <property type="match status" value="1"/>
</dbReference>
<organism evidence="2 3">
    <name type="scientific">Deinococcus peraridilitoris (strain DSM 19664 / LMG 22246 / CIP 109416 / KR-200)</name>
    <dbReference type="NCBI Taxonomy" id="937777"/>
    <lineage>
        <taxon>Bacteria</taxon>
        <taxon>Thermotogati</taxon>
        <taxon>Deinococcota</taxon>
        <taxon>Deinococci</taxon>
        <taxon>Deinococcales</taxon>
        <taxon>Deinococcaceae</taxon>
        <taxon>Deinococcus</taxon>
    </lineage>
</organism>
<dbReference type="AlphaFoldDB" id="L0A4D5"/>
<sequence length="245" mass="27172">MSSEFQPPRALPQELDSPAWLHGLSAFTTIRTQRGCPLLWSAHLARLSHTCAFLGLPEPSLPAEAVLAQLEPLPEGRLRLTVTGEELWWSHRPLVPVPRVPVSVWLGEVQVHAQLGRHKTGNYLPYVLAAREASRHGTFESWLVDEAGCVVDGSRTSLLVEVQGELLIPWGGLPGVTCAELLRAWRRPARRDHLSRSVLMQVERAWITGSGIGVLPVRELRWAGGGRELRVVWPDVTHPALQPPQ</sequence>
<dbReference type="HOGENOM" id="CLU_020844_2_1_0"/>
<dbReference type="Gene3D" id="3.30.470.10">
    <property type="match status" value="1"/>
</dbReference>
<dbReference type="InterPro" id="IPR036038">
    <property type="entry name" value="Aminotransferase-like"/>
</dbReference>
<gene>
    <name evidence="2" type="ordered locus">Deipe_3259</name>
</gene>
<dbReference type="STRING" id="937777.Deipe_3259"/>
<evidence type="ECO:0000313" key="2">
    <source>
        <dbReference type="EMBL" id="AFZ68701.1"/>
    </source>
</evidence>
<dbReference type="eggNOG" id="COG0115">
    <property type="taxonomic scope" value="Bacteria"/>
</dbReference>
<dbReference type="PATRIC" id="fig|937777.3.peg.3275"/>
<evidence type="ECO:0000313" key="3">
    <source>
        <dbReference type="Proteomes" id="UP000010467"/>
    </source>
</evidence>
<dbReference type="InterPro" id="IPR050571">
    <property type="entry name" value="Class-IV_PLP-Dep_Aminotrnsfr"/>
</dbReference>
<protein>
    <submittedName>
        <fullName evidence="2">Branched-chain amino acid aminotransferase/4-amino-4-deoxychorismate lyase</fullName>
    </submittedName>
</protein>
<dbReference type="Proteomes" id="UP000010467">
    <property type="component" value="Chromosome"/>
</dbReference>
<dbReference type="Pfam" id="PF01063">
    <property type="entry name" value="Aminotran_4"/>
    <property type="match status" value="1"/>
</dbReference>
<reference evidence="3" key="1">
    <citation type="submission" date="2012-03" db="EMBL/GenBank/DDBJ databases">
        <title>Complete sequence of chromosome of Deinococcus peraridilitoris DSM 19664.</title>
        <authorList>
            <person name="Lucas S."/>
            <person name="Copeland A."/>
            <person name="Lapidus A."/>
            <person name="Glavina del Rio T."/>
            <person name="Dalin E."/>
            <person name="Tice H."/>
            <person name="Bruce D."/>
            <person name="Goodwin L."/>
            <person name="Pitluck S."/>
            <person name="Peters L."/>
            <person name="Mikhailova N."/>
            <person name="Lu M."/>
            <person name="Kyrpides N."/>
            <person name="Mavromatis K."/>
            <person name="Ivanova N."/>
            <person name="Brettin T."/>
            <person name="Detter J.C."/>
            <person name="Han C."/>
            <person name="Larimer F."/>
            <person name="Land M."/>
            <person name="Hauser L."/>
            <person name="Markowitz V."/>
            <person name="Cheng J.-F."/>
            <person name="Hugenholtz P."/>
            <person name="Woyke T."/>
            <person name="Wu D."/>
            <person name="Pukall R."/>
            <person name="Steenblock K."/>
            <person name="Brambilla E."/>
            <person name="Klenk H.-P."/>
            <person name="Eisen J.A."/>
        </authorList>
    </citation>
    <scope>NUCLEOTIDE SEQUENCE [LARGE SCALE GENOMIC DNA]</scope>
    <source>
        <strain evidence="3">DSM 19664 / LMG 22246 / CIP 109416 / KR-200</strain>
    </source>
</reference>
<dbReference type="GO" id="GO:0008483">
    <property type="term" value="F:transaminase activity"/>
    <property type="evidence" value="ECO:0007669"/>
    <property type="project" value="UniProtKB-KW"/>
</dbReference>
<dbReference type="InterPro" id="IPR001544">
    <property type="entry name" value="Aminotrans_IV"/>
</dbReference>
<dbReference type="EMBL" id="CP003382">
    <property type="protein sequence ID" value="AFZ68701.1"/>
    <property type="molecule type" value="Genomic_DNA"/>
</dbReference>
<dbReference type="KEGG" id="dpd:Deipe_3259"/>
<dbReference type="GO" id="GO:0016829">
    <property type="term" value="F:lyase activity"/>
    <property type="evidence" value="ECO:0007669"/>
    <property type="project" value="UniProtKB-KW"/>
</dbReference>